<feature type="domain" description="BZIP" evidence="4">
    <location>
        <begin position="291"/>
        <end position="354"/>
    </location>
</feature>
<dbReference type="GO" id="GO:0090575">
    <property type="term" value="C:RNA polymerase II transcription regulator complex"/>
    <property type="evidence" value="ECO:0007669"/>
    <property type="project" value="TreeGrafter"/>
</dbReference>
<dbReference type="PROSITE" id="PS50217">
    <property type="entry name" value="BZIP"/>
    <property type="match status" value="1"/>
</dbReference>
<reference evidence="5" key="1">
    <citation type="submission" date="2021-03" db="EMBL/GenBank/DDBJ databases">
        <title>Draft genome sequence of rust myrtle Austropuccinia psidii MF-1, a brazilian biotype.</title>
        <authorList>
            <person name="Quecine M.C."/>
            <person name="Pachon D.M.R."/>
            <person name="Bonatelli M.L."/>
            <person name="Correr F.H."/>
            <person name="Franceschini L.M."/>
            <person name="Leite T.F."/>
            <person name="Margarido G.R.A."/>
            <person name="Almeida C.A."/>
            <person name="Ferrarezi J.A."/>
            <person name="Labate C.A."/>
        </authorList>
    </citation>
    <scope>NUCLEOTIDE SEQUENCE</scope>
    <source>
        <strain evidence="5">MF-1</strain>
    </source>
</reference>
<dbReference type="Gene3D" id="1.20.5.170">
    <property type="match status" value="1"/>
</dbReference>
<evidence type="ECO:0000256" key="1">
    <source>
        <dbReference type="ARBA" id="ARBA00004123"/>
    </source>
</evidence>
<gene>
    <name evidence="5" type="ORF">O181_060422</name>
</gene>
<keyword evidence="6" id="KW-1185">Reference proteome</keyword>
<protein>
    <recommendedName>
        <fullName evidence="4">BZIP domain-containing protein</fullName>
    </recommendedName>
</protein>
<dbReference type="PANTHER" id="PTHR40621">
    <property type="entry name" value="TRANSCRIPTION FACTOR KAPC-RELATED"/>
    <property type="match status" value="1"/>
</dbReference>
<evidence type="ECO:0000256" key="2">
    <source>
        <dbReference type="ARBA" id="ARBA00023242"/>
    </source>
</evidence>
<sequence length="579" mass="64383">MISRNLSSNVASSSKSSIHSIFLFNPTQNSVIVRKSAGSVKSEEDNNETRLSEWLDLDQVEDGIALSAEDAPKQDIHHFDPIRHHHDHQATFDQSVPQINSPINHPSFASDYYQDFSSILQDPVDQESNHHDLAFNPSVNLVAQELANPTSPFKPIILSINPSSLSQPSSNLINSISNHPHSTNQDHHLLSVSTPQSINDCPLDPALLSHSVNTSIYGNSPICNQLLEESSHFINFTHDQKIETDQKPHPTSDLNISTSNQALKRNPSHPHALVQVPDWDDKPSAEEYKLLSSKEKRQLRNKISARNFRHRRKEHISTLEQQLAQRDQTIENLCRDLNQARKENKELQSEIEKMKEKWSDLIKKIGEVSLGSNTLSSPSLNKESINSSFINQVSSVSNHVVPLSPRLKSNNKSNGVFPMPNLHKDLGSHSRKPFNGAGGMAGGNVGVHTTLIPDISINVYEEPSWEFGSLSLTNGSSPQALMESKHLMNQQVERTHHGDPTLAMNQRESNEELGMQLSQLLFEALRLGPDSNTIDEEKLRGCLEGRLGLRVVELSPPPYVGPTSIEIINRGMSGLQLGV</sequence>
<dbReference type="SMART" id="SM00338">
    <property type="entry name" value="BRLZ"/>
    <property type="match status" value="1"/>
</dbReference>
<evidence type="ECO:0000259" key="4">
    <source>
        <dbReference type="PROSITE" id="PS50217"/>
    </source>
</evidence>
<dbReference type="InterPro" id="IPR050936">
    <property type="entry name" value="AP-1-like"/>
</dbReference>
<dbReference type="GO" id="GO:0001228">
    <property type="term" value="F:DNA-binding transcription activator activity, RNA polymerase II-specific"/>
    <property type="evidence" value="ECO:0007669"/>
    <property type="project" value="TreeGrafter"/>
</dbReference>
<accession>A0A9Q3HYE8</accession>
<evidence type="ECO:0000313" key="6">
    <source>
        <dbReference type="Proteomes" id="UP000765509"/>
    </source>
</evidence>
<dbReference type="InterPro" id="IPR046347">
    <property type="entry name" value="bZIP_sf"/>
</dbReference>
<keyword evidence="3" id="KW-0175">Coiled coil</keyword>
<dbReference type="CDD" id="cd14810">
    <property type="entry name" value="bZIP_u1"/>
    <property type="match status" value="1"/>
</dbReference>
<dbReference type="AlphaFoldDB" id="A0A9Q3HYE8"/>
<dbReference type="InterPro" id="IPR004827">
    <property type="entry name" value="bZIP"/>
</dbReference>
<keyword evidence="2" id="KW-0539">Nucleus</keyword>
<evidence type="ECO:0000256" key="3">
    <source>
        <dbReference type="SAM" id="Coils"/>
    </source>
</evidence>
<organism evidence="5 6">
    <name type="scientific">Austropuccinia psidii MF-1</name>
    <dbReference type="NCBI Taxonomy" id="1389203"/>
    <lineage>
        <taxon>Eukaryota</taxon>
        <taxon>Fungi</taxon>
        <taxon>Dikarya</taxon>
        <taxon>Basidiomycota</taxon>
        <taxon>Pucciniomycotina</taxon>
        <taxon>Pucciniomycetes</taxon>
        <taxon>Pucciniales</taxon>
        <taxon>Sphaerophragmiaceae</taxon>
        <taxon>Austropuccinia</taxon>
    </lineage>
</organism>
<evidence type="ECO:0000313" key="5">
    <source>
        <dbReference type="EMBL" id="MBW0520707.1"/>
    </source>
</evidence>
<dbReference type="PANTHER" id="PTHR40621:SF10">
    <property type="entry name" value="BZIP DOMAIN-CONTAINING PROTEIN"/>
    <property type="match status" value="1"/>
</dbReference>
<feature type="coiled-coil region" evidence="3">
    <location>
        <begin position="316"/>
        <end position="364"/>
    </location>
</feature>
<comment type="caution">
    <text evidence="5">The sequence shown here is derived from an EMBL/GenBank/DDBJ whole genome shotgun (WGS) entry which is preliminary data.</text>
</comment>
<dbReference type="Proteomes" id="UP000765509">
    <property type="component" value="Unassembled WGS sequence"/>
</dbReference>
<dbReference type="SUPFAM" id="SSF57959">
    <property type="entry name" value="Leucine zipper domain"/>
    <property type="match status" value="1"/>
</dbReference>
<name>A0A9Q3HYE8_9BASI</name>
<dbReference type="OrthoDB" id="5571888at2759"/>
<dbReference type="PROSITE" id="PS00036">
    <property type="entry name" value="BZIP_BASIC"/>
    <property type="match status" value="1"/>
</dbReference>
<dbReference type="GO" id="GO:0000976">
    <property type="term" value="F:transcription cis-regulatory region binding"/>
    <property type="evidence" value="ECO:0007669"/>
    <property type="project" value="InterPro"/>
</dbReference>
<dbReference type="EMBL" id="AVOT02028273">
    <property type="protein sequence ID" value="MBW0520707.1"/>
    <property type="molecule type" value="Genomic_DNA"/>
</dbReference>
<comment type="subcellular location">
    <subcellularLocation>
        <location evidence="1">Nucleus</location>
    </subcellularLocation>
</comment>
<proteinExistence type="predicted"/>